<dbReference type="SUPFAM" id="SSF55666">
    <property type="entry name" value="Ribonuclease PH domain 2-like"/>
    <property type="match status" value="2"/>
</dbReference>
<dbReference type="FunFam" id="3.30.230.70:FF:000002">
    <property type="entry name" value="Polyribonucleotide nucleotidyltransferase"/>
    <property type="match status" value="1"/>
</dbReference>
<dbReference type="InterPro" id="IPR001247">
    <property type="entry name" value="ExoRNase_PH_dom1"/>
</dbReference>
<comment type="similarity">
    <text evidence="2">Belongs to the polyribonucleotide nucleotidyltransferase family.</text>
</comment>
<dbReference type="CDD" id="cd11364">
    <property type="entry name" value="RNase_PH_PNPase_2"/>
    <property type="match status" value="1"/>
</dbReference>
<dbReference type="EMBL" id="FPHJ01000023">
    <property type="protein sequence ID" value="SFV57563.1"/>
    <property type="molecule type" value="Genomic_DNA"/>
</dbReference>
<dbReference type="SUPFAM" id="SSF54791">
    <property type="entry name" value="Eukaryotic type KH-domain (KH-domain type I)"/>
    <property type="match status" value="1"/>
</dbReference>
<dbReference type="InterPro" id="IPR012162">
    <property type="entry name" value="PNPase"/>
</dbReference>
<dbReference type="Pfam" id="PF00013">
    <property type="entry name" value="KH_1"/>
    <property type="match status" value="1"/>
</dbReference>
<dbReference type="GO" id="GO:0006402">
    <property type="term" value="P:mRNA catabolic process"/>
    <property type="evidence" value="ECO:0007669"/>
    <property type="project" value="InterPro"/>
</dbReference>
<dbReference type="Pfam" id="PF01138">
    <property type="entry name" value="RNase_PH"/>
    <property type="match status" value="2"/>
</dbReference>
<dbReference type="PANTHER" id="PTHR11252">
    <property type="entry name" value="POLYRIBONUCLEOTIDE NUCLEOTIDYLTRANSFERASE"/>
    <property type="match status" value="1"/>
</dbReference>
<dbReference type="Gene3D" id="3.30.1370.10">
    <property type="entry name" value="K Homology domain, type 1"/>
    <property type="match status" value="1"/>
</dbReference>
<dbReference type="Pfam" id="PF00575">
    <property type="entry name" value="S1"/>
    <property type="match status" value="1"/>
</dbReference>
<dbReference type="CDD" id="cd02393">
    <property type="entry name" value="KH-I_PNPase"/>
    <property type="match status" value="1"/>
</dbReference>
<evidence type="ECO:0000259" key="10">
    <source>
        <dbReference type="PROSITE" id="PS50126"/>
    </source>
</evidence>
<dbReference type="NCBIfam" id="TIGR03591">
    <property type="entry name" value="polynuc_phos"/>
    <property type="match status" value="1"/>
</dbReference>
<dbReference type="InterPro" id="IPR036345">
    <property type="entry name" value="ExoRNase_PH_dom2_sf"/>
</dbReference>
<dbReference type="EC" id="2.7.7.8" evidence="3"/>
<evidence type="ECO:0000256" key="2">
    <source>
        <dbReference type="ARBA" id="ARBA00007404"/>
    </source>
</evidence>
<dbReference type="GO" id="GO:0004654">
    <property type="term" value="F:polyribonucleotide nucleotidyltransferase activity"/>
    <property type="evidence" value="ECO:0007669"/>
    <property type="project" value="UniProtKB-EC"/>
</dbReference>
<dbReference type="Pfam" id="PF03725">
    <property type="entry name" value="RNase_PH_C"/>
    <property type="match status" value="2"/>
</dbReference>
<evidence type="ECO:0000313" key="11">
    <source>
        <dbReference type="EMBL" id="SFV57563.1"/>
    </source>
</evidence>
<dbReference type="PANTHER" id="PTHR11252:SF0">
    <property type="entry name" value="POLYRIBONUCLEOTIDE NUCLEOTIDYLTRANSFERASE 1, MITOCHONDRIAL"/>
    <property type="match status" value="1"/>
</dbReference>
<dbReference type="SUPFAM" id="SSF50249">
    <property type="entry name" value="Nucleic acid-binding proteins"/>
    <property type="match status" value="1"/>
</dbReference>
<keyword evidence="8" id="KW-0460">Magnesium</keyword>
<dbReference type="PROSITE" id="PS50084">
    <property type="entry name" value="KH_TYPE_1"/>
    <property type="match status" value="1"/>
</dbReference>
<dbReference type="InterPro" id="IPR003029">
    <property type="entry name" value="S1_domain"/>
</dbReference>
<dbReference type="PIRSF" id="PIRSF005499">
    <property type="entry name" value="PNPase"/>
    <property type="match status" value="1"/>
</dbReference>
<keyword evidence="9" id="KW-0694">RNA-binding</keyword>
<dbReference type="InterPro" id="IPR012340">
    <property type="entry name" value="NA-bd_OB-fold"/>
</dbReference>
<dbReference type="InterPro" id="IPR015847">
    <property type="entry name" value="ExoRNase_PH_dom2"/>
</dbReference>
<dbReference type="FunFam" id="2.40.50.140:FF:000023">
    <property type="entry name" value="Polyribonucleotide nucleotidyltransferase"/>
    <property type="match status" value="1"/>
</dbReference>
<evidence type="ECO:0000256" key="4">
    <source>
        <dbReference type="ARBA" id="ARBA00022490"/>
    </source>
</evidence>
<dbReference type="Gene3D" id="2.40.50.140">
    <property type="entry name" value="Nucleic acid-binding proteins"/>
    <property type="match status" value="1"/>
</dbReference>
<protein>
    <recommendedName>
        <fullName evidence="3">polyribonucleotide nucleotidyltransferase</fullName>
        <ecNumber evidence="3">2.7.7.8</ecNumber>
    </recommendedName>
</protein>
<keyword evidence="5 11" id="KW-0808">Transferase</keyword>
<dbReference type="NCBIfam" id="NF008805">
    <property type="entry name" value="PRK11824.1"/>
    <property type="match status" value="1"/>
</dbReference>
<dbReference type="InterPro" id="IPR027408">
    <property type="entry name" value="PNPase/RNase_PH_dom_sf"/>
</dbReference>
<evidence type="ECO:0000256" key="7">
    <source>
        <dbReference type="ARBA" id="ARBA00022723"/>
    </source>
</evidence>
<gene>
    <name evidence="11" type="ORF">MNB_SUP05-5-732</name>
</gene>
<dbReference type="SUPFAM" id="SSF54211">
    <property type="entry name" value="Ribosomal protein S5 domain 2-like"/>
    <property type="match status" value="2"/>
</dbReference>
<dbReference type="AlphaFoldDB" id="A0A1W1BVM2"/>
<evidence type="ECO:0000256" key="9">
    <source>
        <dbReference type="ARBA" id="ARBA00022884"/>
    </source>
</evidence>
<dbReference type="GO" id="GO:0046872">
    <property type="term" value="F:metal ion binding"/>
    <property type="evidence" value="ECO:0007669"/>
    <property type="project" value="UniProtKB-KW"/>
</dbReference>
<evidence type="ECO:0000256" key="5">
    <source>
        <dbReference type="ARBA" id="ARBA00022679"/>
    </source>
</evidence>
<dbReference type="InterPro" id="IPR020568">
    <property type="entry name" value="Ribosomal_Su5_D2-typ_SF"/>
</dbReference>
<evidence type="ECO:0000256" key="8">
    <source>
        <dbReference type="ARBA" id="ARBA00022842"/>
    </source>
</evidence>
<dbReference type="HAMAP" id="MF_01595">
    <property type="entry name" value="PNPase"/>
    <property type="match status" value="1"/>
</dbReference>
<dbReference type="Pfam" id="PF03726">
    <property type="entry name" value="PNPase"/>
    <property type="match status" value="1"/>
</dbReference>
<feature type="domain" description="S1 motif" evidence="10">
    <location>
        <begin position="624"/>
        <end position="691"/>
    </location>
</feature>
<accession>A0A1W1BVM2</accession>
<name>A0A1W1BVM2_9ZZZZ</name>
<dbReference type="GO" id="GO:0006396">
    <property type="term" value="P:RNA processing"/>
    <property type="evidence" value="ECO:0007669"/>
    <property type="project" value="InterPro"/>
</dbReference>
<proteinExistence type="inferred from homology"/>
<evidence type="ECO:0000256" key="3">
    <source>
        <dbReference type="ARBA" id="ARBA00012416"/>
    </source>
</evidence>
<dbReference type="CDD" id="cd04472">
    <property type="entry name" value="S1_PNPase"/>
    <property type="match status" value="1"/>
</dbReference>
<dbReference type="PROSITE" id="PS50126">
    <property type="entry name" value="S1"/>
    <property type="match status" value="1"/>
</dbReference>
<comment type="subcellular location">
    <subcellularLocation>
        <location evidence="1">Cytoplasm</location>
    </subcellularLocation>
</comment>
<keyword evidence="4" id="KW-0963">Cytoplasm</keyword>
<dbReference type="SMART" id="SM00316">
    <property type="entry name" value="S1"/>
    <property type="match status" value="1"/>
</dbReference>
<keyword evidence="7" id="KW-0479">Metal-binding</keyword>
<keyword evidence="6 11" id="KW-0548">Nucleotidyltransferase</keyword>
<evidence type="ECO:0000256" key="1">
    <source>
        <dbReference type="ARBA" id="ARBA00004496"/>
    </source>
</evidence>
<dbReference type="Gene3D" id="3.30.230.70">
    <property type="entry name" value="GHMP Kinase, N-terminal domain"/>
    <property type="match status" value="2"/>
</dbReference>
<evidence type="ECO:0000256" key="6">
    <source>
        <dbReference type="ARBA" id="ARBA00022695"/>
    </source>
</evidence>
<dbReference type="SMART" id="SM00322">
    <property type="entry name" value="KH"/>
    <property type="match status" value="1"/>
</dbReference>
<reference evidence="11" key="1">
    <citation type="submission" date="2016-10" db="EMBL/GenBank/DDBJ databases">
        <authorList>
            <person name="de Groot N.N."/>
        </authorList>
    </citation>
    <scope>NUCLEOTIDE SEQUENCE</scope>
</reference>
<dbReference type="InterPro" id="IPR004088">
    <property type="entry name" value="KH_dom_type_1"/>
</dbReference>
<dbReference type="GO" id="GO:0003723">
    <property type="term" value="F:RNA binding"/>
    <property type="evidence" value="ECO:0007669"/>
    <property type="project" value="UniProtKB-KW"/>
</dbReference>
<dbReference type="InterPro" id="IPR015848">
    <property type="entry name" value="PNPase_PH_RNA-bd_bac/org-type"/>
</dbReference>
<dbReference type="GO" id="GO:0000175">
    <property type="term" value="F:3'-5'-RNA exonuclease activity"/>
    <property type="evidence" value="ECO:0007669"/>
    <property type="project" value="TreeGrafter"/>
</dbReference>
<dbReference type="GO" id="GO:0005829">
    <property type="term" value="C:cytosol"/>
    <property type="evidence" value="ECO:0007669"/>
    <property type="project" value="TreeGrafter"/>
</dbReference>
<dbReference type="CDD" id="cd11363">
    <property type="entry name" value="RNase_PH_PNPase_1"/>
    <property type="match status" value="1"/>
</dbReference>
<dbReference type="InterPro" id="IPR004087">
    <property type="entry name" value="KH_dom"/>
</dbReference>
<dbReference type="InterPro" id="IPR036612">
    <property type="entry name" value="KH_dom_type_1_sf"/>
</dbReference>
<sequence length="697" mass="76295">MMNIVKKSFQLGKHKITLETGRIARQAHGAVLASMDDTQVLVTVVASKEMKPGQDFFPLSVDYIEKTYSAGKIPGGFLKREARPSEKETLTSRLIDRPIRPLFPNGFMNDVQVLINVVSANNNIDPDIIAMLGVSAALSISGVPFNGPIGGARVGYKDGEYILNPTYSELKESDLDMVVAGTDDAVLMVESEANQLSEEVMLNAVMYAHEQFQVAIKNIQEFADEVGTSKSDWQAPAINETLLNSIKSEFGAQINEAYQIKEKLDRYAKIGEIKEKAIESLASEEEDGVSADEVTKYFKKVEKSTVRERILNSEPRIDGRDSSTVRPLMIETGVLENTHGSALFTRGETQAMVVTTLGSKRDAQLIEKLEFSERENDYFLLHYNFPPFCVGEVGRVGSVKRREIGHGRLARRGIAACLPTIEEYPYTIRVVSEITESNGSSSMASVCGSSLSLMDAGVPLKAPVAGIAMGLIKEEDKFTVLTDILGDEDHLGDMDFKVAGTTQGINALQMDIKIQGITKDIMEIALKQAKDARIHILDEMNKVISEPNTASKNAPKTAVIKIPTDKIRDLIGKGGETIKGIIANSGASVDVDDDGNVNVFANSQSAFDTAMQMVKDVTAVPEVDKVYLGKVSKIVDFGAFINIMPNQDGLLHVSEIAHERVENVSDYLKEGQEIEVKVLGIDRGKIKLSRKVLIDKE</sequence>
<dbReference type="FunFam" id="3.30.230.70:FF:000001">
    <property type="entry name" value="Polyribonucleotide nucleotidyltransferase"/>
    <property type="match status" value="1"/>
</dbReference>
<dbReference type="FunFam" id="3.30.1370.10:FF:000001">
    <property type="entry name" value="Polyribonucleotide nucleotidyltransferase"/>
    <property type="match status" value="1"/>
</dbReference>
<organism evidence="11">
    <name type="scientific">hydrothermal vent metagenome</name>
    <dbReference type="NCBI Taxonomy" id="652676"/>
    <lineage>
        <taxon>unclassified sequences</taxon>
        <taxon>metagenomes</taxon>
        <taxon>ecological metagenomes</taxon>
    </lineage>
</organism>